<dbReference type="GO" id="GO:0006355">
    <property type="term" value="P:regulation of DNA-templated transcription"/>
    <property type="evidence" value="ECO:0007669"/>
    <property type="project" value="InterPro"/>
</dbReference>
<dbReference type="InterPro" id="IPR047575">
    <property type="entry name" value="Sm"/>
</dbReference>
<sequence length="92" mass="10154">MSNTPASSIQGDFLNALRKERKRVSIYLVNGIKLTGHIQSFDTYMVYLNSTAGSQVLFKHAISTICEDHGAPARPNHREGRGAGDRPPRSRS</sequence>
<dbReference type="GO" id="GO:0005829">
    <property type="term" value="C:cytosol"/>
    <property type="evidence" value="ECO:0007669"/>
    <property type="project" value="TreeGrafter"/>
</dbReference>
<dbReference type="SUPFAM" id="SSF50182">
    <property type="entry name" value="Sm-like ribonucleoproteins"/>
    <property type="match status" value="1"/>
</dbReference>
<dbReference type="GO" id="GO:0003723">
    <property type="term" value="F:RNA binding"/>
    <property type="evidence" value="ECO:0007669"/>
    <property type="project" value="UniProtKB-UniRule"/>
</dbReference>
<dbReference type="Pfam" id="PF17209">
    <property type="entry name" value="Hfq"/>
    <property type="match status" value="1"/>
</dbReference>
<keyword evidence="1 3" id="KW-0694">RNA-binding</keyword>
<keyword evidence="7" id="KW-1185">Reference proteome</keyword>
<dbReference type="GO" id="GO:0043487">
    <property type="term" value="P:regulation of RNA stability"/>
    <property type="evidence" value="ECO:0007669"/>
    <property type="project" value="TreeGrafter"/>
</dbReference>
<evidence type="ECO:0000256" key="4">
    <source>
        <dbReference type="SAM" id="MobiDB-lite"/>
    </source>
</evidence>
<dbReference type="OrthoDB" id="8970554at2"/>
<dbReference type="EMBL" id="FCNX02000025">
    <property type="protein sequence ID" value="SAL02399.1"/>
    <property type="molecule type" value="Genomic_DNA"/>
</dbReference>
<dbReference type="GO" id="GO:0045974">
    <property type="term" value="P:regulation of translation, ncRNA-mediated"/>
    <property type="evidence" value="ECO:0007669"/>
    <property type="project" value="TreeGrafter"/>
</dbReference>
<comment type="subunit">
    <text evidence="3">Homohexamer.</text>
</comment>
<reference evidence="6" key="1">
    <citation type="submission" date="2016-01" db="EMBL/GenBank/DDBJ databases">
        <authorList>
            <person name="Peeters C."/>
        </authorList>
    </citation>
    <scope>NUCLEOTIDE SEQUENCE</scope>
    <source>
        <strain evidence="6">LMG 29320</strain>
    </source>
</reference>
<dbReference type="Gene3D" id="2.30.30.100">
    <property type="match status" value="1"/>
</dbReference>
<proteinExistence type="inferred from homology"/>
<dbReference type="PANTHER" id="PTHR34772:SF1">
    <property type="entry name" value="RNA-BINDING PROTEIN HFQ"/>
    <property type="match status" value="1"/>
</dbReference>
<dbReference type="AlphaFoldDB" id="A0A158E6B4"/>
<organism evidence="6 7">
    <name type="scientific">Caballeronia fortuita</name>
    <dbReference type="NCBI Taxonomy" id="1777138"/>
    <lineage>
        <taxon>Bacteria</taxon>
        <taxon>Pseudomonadati</taxon>
        <taxon>Pseudomonadota</taxon>
        <taxon>Betaproteobacteria</taxon>
        <taxon>Burkholderiales</taxon>
        <taxon>Burkholderiaceae</taxon>
        <taxon>Caballeronia</taxon>
    </lineage>
</organism>
<dbReference type="STRING" id="1777138.AWB77_06543"/>
<accession>A0A158E6B4</accession>
<feature type="domain" description="Sm" evidence="5">
    <location>
        <begin position="11"/>
        <end position="71"/>
    </location>
</feature>
<evidence type="ECO:0000313" key="6">
    <source>
        <dbReference type="EMBL" id="SAL02399.1"/>
    </source>
</evidence>
<evidence type="ECO:0000256" key="3">
    <source>
        <dbReference type="HAMAP-Rule" id="MF_00436"/>
    </source>
</evidence>
<dbReference type="InterPro" id="IPR005001">
    <property type="entry name" value="Hfq"/>
</dbReference>
<evidence type="ECO:0000256" key="1">
    <source>
        <dbReference type="ARBA" id="ARBA00022884"/>
    </source>
</evidence>
<evidence type="ECO:0000313" key="7">
    <source>
        <dbReference type="Proteomes" id="UP000054903"/>
    </source>
</evidence>
<dbReference type="PROSITE" id="PS52002">
    <property type="entry name" value="SM"/>
    <property type="match status" value="1"/>
</dbReference>
<name>A0A158E6B4_9BURK</name>
<evidence type="ECO:0000259" key="5">
    <source>
        <dbReference type="PROSITE" id="PS52002"/>
    </source>
</evidence>
<dbReference type="HAMAP" id="MF_00436">
    <property type="entry name" value="Hfq"/>
    <property type="match status" value="1"/>
</dbReference>
<dbReference type="RefSeq" id="WP_061138509.1">
    <property type="nucleotide sequence ID" value="NZ_FCNX02000025.1"/>
</dbReference>
<dbReference type="InterPro" id="IPR010920">
    <property type="entry name" value="LSM_dom_sf"/>
</dbReference>
<dbReference type="CDD" id="cd01716">
    <property type="entry name" value="Hfq"/>
    <property type="match status" value="1"/>
</dbReference>
<comment type="function">
    <text evidence="3">RNA chaperone that binds small regulatory RNA (sRNAs) and mRNAs to facilitate mRNA translational regulation in response to envelope stress, environmental stress and changes in metabolite concentrations. Also binds with high specificity to tRNAs.</text>
</comment>
<protein>
    <recommendedName>
        <fullName evidence="3">RNA-binding protein Hfq</fullName>
    </recommendedName>
</protein>
<evidence type="ECO:0000256" key="2">
    <source>
        <dbReference type="ARBA" id="ARBA00023016"/>
    </source>
</evidence>
<feature type="region of interest" description="Disordered" evidence="4">
    <location>
        <begin position="68"/>
        <end position="92"/>
    </location>
</feature>
<comment type="caution">
    <text evidence="6">The sequence shown here is derived from an EMBL/GenBank/DDBJ whole genome shotgun (WGS) entry which is preliminary data.</text>
</comment>
<keyword evidence="2 3" id="KW-0346">Stress response</keyword>
<dbReference type="PANTHER" id="PTHR34772">
    <property type="entry name" value="RNA-BINDING PROTEIN HFQ"/>
    <property type="match status" value="1"/>
</dbReference>
<gene>
    <name evidence="3" type="primary">hfq</name>
    <name evidence="6" type="ORF">AWB77_06543</name>
</gene>
<dbReference type="Proteomes" id="UP000054903">
    <property type="component" value="Unassembled WGS sequence"/>
</dbReference>
<comment type="similarity">
    <text evidence="3">Belongs to the Hfq family.</text>
</comment>
<dbReference type="NCBIfam" id="TIGR02383">
    <property type="entry name" value="Hfq"/>
    <property type="match status" value="1"/>
</dbReference>